<dbReference type="RefSeq" id="WP_123103076.1">
    <property type="nucleotide sequence ID" value="NZ_CP127527.1"/>
</dbReference>
<dbReference type="Pfam" id="PF13489">
    <property type="entry name" value="Methyltransf_23"/>
    <property type="match status" value="1"/>
</dbReference>
<dbReference type="GO" id="GO:0008168">
    <property type="term" value="F:methyltransferase activity"/>
    <property type="evidence" value="ECO:0007669"/>
    <property type="project" value="UniProtKB-KW"/>
</dbReference>
<dbReference type="SUPFAM" id="SSF53335">
    <property type="entry name" value="S-adenosyl-L-methionine-dependent methyltransferases"/>
    <property type="match status" value="1"/>
</dbReference>
<dbReference type="Gene3D" id="3.40.50.150">
    <property type="entry name" value="Vaccinia Virus protein VP39"/>
    <property type="match status" value="1"/>
</dbReference>
<proteinExistence type="predicted"/>
<keyword evidence="1" id="KW-0489">Methyltransferase</keyword>
<dbReference type="GO" id="GO:0032259">
    <property type="term" value="P:methylation"/>
    <property type="evidence" value="ECO:0007669"/>
    <property type="project" value="UniProtKB-KW"/>
</dbReference>
<sequence>MNLRIEYPACPLCAESGAALGTADCTRHPLWHEPLPRSLEWMRCTGCGHAYTHYYWSADGLKEVFAKAHSNQLAGGDADVKRTVWAPVIERTVYALGGHLAITNGERLPTWLDVGCGDGALVMTASDFGFHAIGLDARADAVARIQALGFSAQQVDFMNVLLDEKVDVISMMDVLEHIPYPARALEKANMLLRPGGLLVISLPDLTSSSWRIMDAMGTNPYWMEIEHHHNFSRGRLARLLKQWGFIIADFAIPYRYKAQMEIYAIKEEPEQGI</sequence>
<dbReference type="EMBL" id="RIZI01000150">
    <property type="protein sequence ID" value="RNF64329.1"/>
    <property type="molecule type" value="Genomic_DNA"/>
</dbReference>
<accession>A0A3M8R755</accession>
<evidence type="ECO:0000313" key="1">
    <source>
        <dbReference type="EMBL" id="RNF64329.1"/>
    </source>
</evidence>
<reference evidence="1" key="1">
    <citation type="submission" date="2018-10" db="EMBL/GenBank/DDBJ databases">
        <title>Acidithiobacillus sulfuriphilus sp. nov.: an extremely acidophilic sulfur-oxidizing chemolithotroph isolated from a neutral pH environment.</title>
        <authorList>
            <person name="Falagan C."/>
            <person name="Moya-Beltran A."/>
            <person name="Quatrini R."/>
            <person name="Johnson D.B."/>
        </authorList>
    </citation>
    <scope>NUCLEOTIDE SEQUENCE [LARGE SCALE GENOMIC DNA]</scope>
    <source>
        <strain evidence="1">CJ-2</strain>
    </source>
</reference>
<dbReference type="OrthoDB" id="5289847at2"/>
<comment type="caution">
    <text evidence="1">The sequence shown here is derived from an EMBL/GenBank/DDBJ whole genome shotgun (WGS) entry which is preliminary data.</text>
</comment>
<keyword evidence="1" id="KW-0808">Transferase</keyword>
<name>A0A3M8R755_9PROT</name>
<dbReference type="InterPro" id="IPR029063">
    <property type="entry name" value="SAM-dependent_MTases_sf"/>
</dbReference>
<dbReference type="AlphaFoldDB" id="A0A3M8R755"/>
<dbReference type="PANTHER" id="PTHR43861">
    <property type="entry name" value="TRANS-ACONITATE 2-METHYLTRANSFERASE-RELATED"/>
    <property type="match status" value="1"/>
</dbReference>
<protein>
    <submittedName>
        <fullName evidence="1">Class I SAM-dependent methyltransferase</fullName>
    </submittedName>
</protein>
<dbReference type="CDD" id="cd02440">
    <property type="entry name" value="AdoMet_MTases"/>
    <property type="match status" value="1"/>
</dbReference>
<gene>
    <name evidence="1" type="ORF">EC580_05780</name>
</gene>
<organism evidence="1">
    <name type="scientific">Acidithiobacillus sulfuriphilus</name>
    <dbReference type="NCBI Taxonomy" id="1867749"/>
    <lineage>
        <taxon>Bacteria</taxon>
        <taxon>Pseudomonadati</taxon>
        <taxon>Pseudomonadota</taxon>
        <taxon>Acidithiobacillia</taxon>
        <taxon>Acidithiobacillales</taxon>
        <taxon>Acidithiobacillaceae</taxon>
        <taxon>Acidithiobacillus</taxon>
    </lineage>
</organism>